<dbReference type="Proteomes" id="UP000679284">
    <property type="component" value="Plasmid unnamed5"/>
</dbReference>
<keyword evidence="5 8" id="KW-0223">Dioxygenase</keyword>
<dbReference type="InterPro" id="IPR029068">
    <property type="entry name" value="Glyas_Bleomycin-R_OHBP_Dase"/>
</dbReference>
<dbReference type="KEGG" id="fap:GR316_13570"/>
<dbReference type="InterPro" id="IPR004360">
    <property type="entry name" value="Glyas_Fos-R_dOase_dom"/>
</dbReference>
<protein>
    <submittedName>
        <fullName evidence="10">Glyoxalase</fullName>
    </submittedName>
</protein>
<evidence type="ECO:0000259" key="9">
    <source>
        <dbReference type="PROSITE" id="PS51819"/>
    </source>
</evidence>
<dbReference type="PROSITE" id="PS00082">
    <property type="entry name" value="EXTRADIOL_DIOXYGENAS"/>
    <property type="match status" value="1"/>
</dbReference>
<evidence type="ECO:0000256" key="3">
    <source>
        <dbReference type="ARBA" id="ARBA00022723"/>
    </source>
</evidence>
<dbReference type="AlphaFoldDB" id="A0A8J8SML2"/>
<reference evidence="10" key="1">
    <citation type="submission" date="2020-01" db="EMBL/GenBank/DDBJ databases">
        <authorList>
            <person name="Yang Y."/>
            <person name="Kwon Y.M."/>
        </authorList>
    </citation>
    <scope>NUCLEOTIDE SEQUENCE</scope>
    <source>
        <strain evidence="10">PG104</strain>
        <plasmid evidence="10">unnamed5</plasmid>
    </source>
</reference>
<dbReference type="EMBL" id="CP047294">
    <property type="protein sequence ID" value="QUS37406.1"/>
    <property type="molecule type" value="Genomic_DNA"/>
</dbReference>
<dbReference type="RefSeq" id="WP_211785638.1">
    <property type="nucleotide sequence ID" value="NZ_CP047294.1"/>
</dbReference>
<dbReference type="GO" id="GO:0008198">
    <property type="term" value="F:ferrous iron binding"/>
    <property type="evidence" value="ECO:0007669"/>
    <property type="project" value="InterPro"/>
</dbReference>
<proteinExistence type="inferred from homology"/>
<evidence type="ECO:0000256" key="6">
    <source>
        <dbReference type="ARBA" id="ARBA00023002"/>
    </source>
</evidence>
<keyword evidence="10" id="KW-0614">Plasmid</keyword>
<keyword evidence="6 8" id="KW-0560">Oxidoreductase</keyword>
<evidence type="ECO:0000256" key="1">
    <source>
        <dbReference type="ARBA" id="ARBA00001954"/>
    </source>
</evidence>
<sequence length="298" mass="32331">MEGRFLISGLRSVEVEIPDLAAARAFYTGTWGLVEAAQETGSVWLRGSGPDPYILRLTQGARTGVLSITWRAAQNTDLGELRDRMIAAGGVLQDTIGDLADHGGGTGFSVRDPSGRLVRVVQGDGQSAPLDAEDRHMPDRLAHVNINSADLDADIAFLERGLGFVLTDRSKMMGFLRTNSDHHSIVLAIAEVDTLNHVAFNHPDWESMMKASGRMTDAGFQIGWGPGRHGPGDNVFLYFVDPFGLVVEHTAEVLQVNDDYRVGGPADWTWPPGRTDQWGIAPPKSKACMIAQISVPFL</sequence>
<evidence type="ECO:0000256" key="5">
    <source>
        <dbReference type="ARBA" id="ARBA00022964"/>
    </source>
</evidence>
<dbReference type="InterPro" id="IPR000486">
    <property type="entry name" value="Xdiol_ring_cleave_dOase_1/2"/>
</dbReference>
<dbReference type="PROSITE" id="PS51819">
    <property type="entry name" value="VOC"/>
    <property type="match status" value="2"/>
</dbReference>
<dbReference type="Pfam" id="PF00903">
    <property type="entry name" value="Glyoxalase"/>
    <property type="match status" value="1"/>
</dbReference>
<feature type="domain" description="VOC" evidence="9">
    <location>
        <begin position="9"/>
        <end position="123"/>
    </location>
</feature>
<feature type="domain" description="VOC" evidence="9">
    <location>
        <begin position="140"/>
        <end position="252"/>
    </location>
</feature>
<comment type="cofactor">
    <cofactor evidence="1 8">
        <name>Fe(2+)</name>
        <dbReference type="ChEBI" id="CHEBI:29033"/>
    </cofactor>
</comment>
<evidence type="ECO:0000313" key="11">
    <source>
        <dbReference type="Proteomes" id="UP000679284"/>
    </source>
</evidence>
<geneLocation type="plasmid" evidence="10 11">
    <name>unnamed5</name>
</geneLocation>
<dbReference type="GO" id="GO:0051213">
    <property type="term" value="F:dioxygenase activity"/>
    <property type="evidence" value="ECO:0007669"/>
    <property type="project" value="UniProtKB-KW"/>
</dbReference>
<keyword evidence="7 8" id="KW-0408">Iron</keyword>
<dbReference type="Gene3D" id="3.10.180.10">
    <property type="entry name" value="2,3-Dihydroxybiphenyl 1,2-Dioxygenase, domain 1"/>
    <property type="match status" value="2"/>
</dbReference>
<gene>
    <name evidence="10" type="ORF">GR316_13570</name>
</gene>
<keyword evidence="4 8" id="KW-0058">Aromatic hydrocarbons catabolism</keyword>
<evidence type="ECO:0000313" key="10">
    <source>
        <dbReference type="EMBL" id="QUS37406.1"/>
    </source>
</evidence>
<keyword evidence="3" id="KW-0479">Metal-binding</keyword>
<name>A0A8J8SML2_9RHOB</name>
<dbReference type="SUPFAM" id="SSF54593">
    <property type="entry name" value="Glyoxalase/Bleomycin resistance protein/Dihydroxybiphenyl dioxygenase"/>
    <property type="match status" value="1"/>
</dbReference>
<evidence type="ECO:0000256" key="4">
    <source>
        <dbReference type="ARBA" id="ARBA00022797"/>
    </source>
</evidence>
<keyword evidence="11" id="KW-1185">Reference proteome</keyword>
<evidence type="ECO:0000256" key="2">
    <source>
        <dbReference type="ARBA" id="ARBA00008784"/>
    </source>
</evidence>
<dbReference type="InterPro" id="IPR037523">
    <property type="entry name" value="VOC_core"/>
</dbReference>
<comment type="similarity">
    <text evidence="2 8">Belongs to the extradiol ring-cleavage dioxygenase family.</text>
</comment>
<organism evidence="10 11">
    <name type="scientific">Falsirhodobacter algicola</name>
    <dbReference type="NCBI Taxonomy" id="2692330"/>
    <lineage>
        <taxon>Bacteria</taxon>
        <taxon>Pseudomonadati</taxon>
        <taxon>Pseudomonadota</taxon>
        <taxon>Alphaproteobacteria</taxon>
        <taxon>Rhodobacterales</taxon>
        <taxon>Paracoccaceae</taxon>
        <taxon>Falsirhodobacter</taxon>
    </lineage>
</organism>
<evidence type="ECO:0000256" key="7">
    <source>
        <dbReference type="ARBA" id="ARBA00023004"/>
    </source>
</evidence>
<accession>A0A8J8SML2</accession>
<evidence type="ECO:0000256" key="8">
    <source>
        <dbReference type="RuleBase" id="RU000683"/>
    </source>
</evidence>